<dbReference type="Pfam" id="PF00534">
    <property type="entry name" value="Glycos_transf_1"/>
    <property type="match status" value="1"/>
</dbReference>
<sequence length="369" mass="40212">MVYLPQLKVGGAEISMLRLAQGLRLRGVEIAFVVHRADEAAHALAGDIELISLQADRTLSVPNRLARLLRSRRPDILISALTHSNIVACLAARLAGSRTRVVVTEHAPISSMRQLDRSRRYRATLRLMPWAYRLSDAIVAVSQGVSNDIAGPLGPANRSRLSVIANPILRDDWQALSEAALDDDWFLPGSTPVILSVGRLSPEKNFVGLIRAYAGLRLPMRVHLAIIGEGPQRPVLQALIDDLGLGERVRLLGQRDNPYAYMRHARIFALASVFEGFGNVLIEAMACGAPVVSTDCPVGPREILRDGLYGALVAVGDTAALTAAIENQLQRPDAQIEADAKAHALQFTVERSVGQYLALFDRIARVRRA</sequence>
<accession>A0ABY3X9Q3</accession>
<dbReference type="CDD" id="cd03811">
    <property type="entry name" value="GT4_GT28_WabH-like"/>
    <property type="match status" value="1"/>
</dbReference>
<evidence type="ECO:0000259" key="1">
    <source>
        <dbReference type="Pfam" id="PF00534"/>
    </source>
</evidence>
<dbReference type="Proteomes" id="UP000829194">
    <property type="component" value="Chromosome"/>
</dbReference>
<name>A0ABY3X9Q3_9GAMM</name>
<feature type="domain" description="Glycosyl transferase family 1" evidence="1">
    <location>
        <begin position="185"/>
        <end position="333"/>
    </location>
</feature>
<dbReference type="InterPro" id="IPR028098">
    <property type="entry name" value="Glyco_trans_4-like_N"/>
</dbReference>
<evidence type="ECO:0000259" key="2">
    <source>
        <dbReference type="Pfam" id="PF13439"/>
    </source>
</evidence>
<reference evidence="3 4" key="1">
    <citation type="submission" date="2022-03" db="EMBL/GenBank/DDBJ databases">
        <title>Complete genome sequence of Lysobacter capsici VKM B-2533 and Lysobacter gummosus 10.1.1, promising sources of lytic agents.</title>
        <authorList>
            <person name="Tarlachkov S.V."/>
            <person name="Kudryakova I.V."/>
            <person name="Afoshin A.S."/>
            <person name="Leontyevskaya E.A."/>
            <person name="Leontyevskaya N.V."/>
        </authorList>
    </citation>
    <scope>NUCLEOTIDE SEQUENCE [LARGE SCALE GENOMIC DNA]</scope>
    <source>
        <strain evidence="3 4">10.1.1</strain>
    </source>
</reference>
<dbReference type="Gene3D" id="3.40.50.2000">
    <property type="entry name" value="Glycogen Phosphorylase B"/>
    <property type="match status" value="2"/>
</dbReference>
<dbReference type="InterPro" id="IPR001296">
    <property type="entry name" value="Glyco_trans_1"/>
</dbReference>
<evidence type="ECO:0000313" key="3">
    <source>
        <dbReference type="EMBL" id="UNP28181.1"/>
    </source>
</evidence>
<dbReference type="SUPFAM" id="SSF53756">
    <property type="entry name" value="UDP-Glycosyltransferase/glycogen phosphorylase"/>
    <property type="match status" value="1"/>
</dbReference>
<evidence type="ECO:0000313" key="4">
    <source>
        <dbReference type="Proteomes" id="UP000829194"/>
    </source>
</evidence>
<protein>
    <submittedName>
        <fullName evidence="3">Glycosyltransferase</fullName>
    </submittedName>
</protein>
<gene>
    <name evidence="3" type="ORF">MOV92_16980</name>
</gene>
<dbReference type="PANTHER" id="PTHR12526">
    <property type="entry name" value="GLYCOSYLTRANSFERASE"/>
    <property type="match status" value="1"/>
</dbReference>
<feature type="domain" description="Glycosyltransferase subfamily 4-like N-terminal" evidence="2">
    <location>
        <begin position="9"/>
        <end position="168"/>
    </location>
</feature>
<organism evidence="3 4">
    <name type="scientific">Lysobacter gummosus</name>
    <dbReference type="NCBI Taxonomy" id="262324"/>
    <lineage>
        <taxon>Bacteria</taxon>
        <taxon>Pseudomonadati</taxon>
        <taxon>Pseudomonadota</taxon>
        <taxon>Gammaproteobacteria</taxon>
        <taxon>Lysobacterales</taxon>
        <taxon>Lysobacteraceae</taxon>
        <taxon>Lysobacter</taxon>
    </lineage>
</organism>
<keyword evidence="4" id="KW-1185">Reference proteome</keyword>
<proteinExistence type="predicted"/>
<dbReference type="Pfam" id="PF13439">
    <property type="entry name" value="Glyco_transf_4"/>
    <property type="match status" value="1"/>
</dbReference>
<dbReference type="RefSeq" id="WP_057943807.1">
    <property type="nucleotide sequence ID" value="NZ_CP011131.1"/>
</dbReference>
<dbReference type="EMBL" id="CP093547">
    <property type="protein sequence ID" value="UNP28181.1"/>
    <property type="molecule type" value="Genomic_DNA"/>
</dbReference>